<organism evidence="4 5">
    <name type="scientific">Hoeflea prorocentri</name>
    <dbReference type="NCBI Taxonomy" id="1922333"/>
    <lineage>
        <taxon>Bacteria</taxon>
        <taxon>Pseudomonadati</taxon>
        <taxon>Pseudomonadota</taxon>
        <taxon>Alphaproteobacteria</taxon>
        <taxon>Hyphomicrobiales</taxon>
        <taxon>Rhizobiaceae</taxon>
        <taxon>Hoeflea</taxon>
    </lineage>
</organism>
<evidence type="ECO:0000256" key="2">
    <source>
        <dbReference type="SAM" id="Phobius"/>
    </source>
</evidence>
<dbReference type="PROSITE" id="PS51724">
    <property type="entry name" value="SPOR"/>
    <property type="match status" value="1"/>
</dbReference>
<dbReference type="EMBL" id="JAPJZI010000001">
    <property type="protein sequence ID" value="MDA5398379.1"/>
    <property type="molecule type" value="Genomic_DNA"/>
</dbReference>
<gene>
    <name evidence="4" type="ORF">OQ273_07315</name>
</gene>
<feature type="region of interest" description="Disordered" evidence="1">
    <location>
        <begin position="562"/>
        <end position="693"/>
    </location>
</feature>
<comment type="caution">
    <text evidence="4">The sequence shown here is derived from an EMBL/GenBank/DDBJ whole genome shotgun (WGS) entry which is preliminary data.</text>
</comment>
<dbReference type="RefSeq" id="WP_267989806.1">
    <property type="nucleotide sequence ID" value="NZ_JAPJZI010000001.1"/>
</dbReference>
<dbReference type="Pfam" id="PF05036">
    <property type="entry name" value="SPOR"/>
    <property type="match status" value="1"/>
</dbReference>
<feature type="region of interest" description="Disordered" evidence="1">
    <location>
        <begin position="1"/>
        <end position="52"/>
    </location>
</feature>
<keyword evidence="2" id="KW-0812">Transmembrane</keyword>
<feature type="compositionally biased region" description="Polar residues" evidence="1">
    <location>
        <begin position="317"/>
        <end position="330"/>
    </location>
</feature>
<dbReference type="Proteomes" id="UP001151234">
    <property type="component" value="Unassembled WGS sequence"/>
</dbReference>
<feature type="compositionally biased region" description="Basic and acidic residues" evidence="1">
    <location>
        <begin position="1"/>
        <end position="21"/>
    </location>
</feature>
<reference evidence="4" key="1">
    <citation type="submission" date="2022-11" db="EMBL/GenBank/DDBJ databases">
        <title>Draft genome sequence of Hoeflea poritis E7-10 and Hoeflea prorocentri PM5-8, separated from scleractinian coral Porites lutea and marine dinoflagellate.</title>
        <authorList>
            <person name="Zhang G."/>
            <person name="Wei Q."/>
            <person name="Cai L."/>
        </authorList>
    </citation>
    <scope>NUCLEOTIDE SEQUENCE</scope>
    <source>
        <strain evidence="4">PM5-8</strain>
    </source>
</reference>
<feature type="compositionally biased region" description="Acidic residues" evidence="1">
    <location>
        <begin position="373"/>
        <end position="388"/>
    </location>
</feature>
<feature type="compositionally biased region" description="Low complexity" evidence="1">
    <location>
        <begin position="587"/>
        <end position="631"/>
    </location>
</feature>
<feature type="region of interest" description="Disordered" evidence="1">
    <location>
        <begin position="66"/>
        <end position="130"/>
    </location>
</feature>
<name>A0A9X3ZGU0_9HYPH</name>
<evidence type="ECO:0000256" key="1">
    <source>
        <dbReference type="SAM" id="MobiDB-lite"/>
    </source>
</evidence>
<feature type="transmembrane region" description="Helical" evidence="2">
    <location>
        <begin position="409"/>
        <end position="429"/>
    </location>
</feature>
<keyword evidence="2" id="KW-0472">Membrane</keyword>
<feature type="compositionally biased region" description="Low complexity" evidence="1">
    <location>
        <begin position="661"/>
        <end position="684"/>
    </location>
</feature>
<feature type="compositionally biased region" description="Polar residues" evidence="1">
    <location>
        <begin position="191"/>
        <end position="200"/>
    </location>
</feature>
<feature type="compositionally biased region" description="Basic and acidic residues" evidence="1">
    <location>
        <begin position="34"/>
        <end position="50"/>
    </location>
</feature>
<feature type="region of interest" description="Disordered" evidence="1">
    <location>
        <begin position="504"/>
        <end position="547"/>
    </location>
</feature>
<feature type="region of interest" description="Disordered" evidence="1">
    <location>
        <begin position="310"/>
        <end position="389"/>
    </location>
</feature>
<accession>A0A9X3ZGU0</accession>
<feature type="region of interest" description="Disordered" evidence="1">
    <location>
        <begin position="181"/>
        <end position="208"/>
    </location>
</feature>
<feature type="domain" description="SPOR" evidence="3">
    <location>
        <begin position="713"/>
        <end position="796"/>
    </location>
</feature>
<proteinExistence type="predicted"/>
<evidence type="ECO:0000313" key="4">
    <source>
        <dbReference type="EMBL" id="MDA5398379.1"/>
    </source>
</evidence>
<keyword evidence="5" id="KW-1185">Reference proteome</keyword>
<protein>
    <submittedName>
        <fullName evidence="4">SPOR domain-containing protein</fullName>
    </submittedName>
</protein>
<evidence type="ECO:0000313" key="5">
    <source>
        <dbReference type="Proteomes" id="UP001151234"/>
    </source>
</evidence>
<sequence>MADNRISETRQPAEADRKDDDPLAELARIVGFDDEGRNAADSSDDGHADSGFDLEAELMRELEIDVASEDQATPDTQVPDAPFEQVQEEIQTTSSKRANDMVMPMQPEPETGQVSEKAGAWPHATSGGATTQMTSLEAELQAAFSALEGDARKPEPVPVQEPVVEPEPVAVPLEPEQPVAAAAPEAVRMPQASTDSLETISESDDLKQAYDRLQRDLEATKTDEPVDEGGSLTDMLLAEMAEVEAQASEAVADVPDMPFDPADIAETDATPEAMSDFAVPDYDDGADVVQDPNEGNFGLPLEDELDMLSGPEPVTAASANRQTAQSYEDTSQLHDNVDLEPAALDGFDDDYDTGNLSAVNNGYDDPELGGYDDGYDPDEFPGDDDFSVDDLAAPEYQEAGEEQGGRRGMVAAIVVLVIAVVGGGGFYWWNSSLGSTGGSGEPPVISADNDPVKVKPEDPGGKTVPNQDLAVYDRVAGNETSGAAEQSLVTTTEEPVDVVQRTLDPETLPLEGRATTQEPSVKVEERLTASESLDPDPTAADGSAAGVAPRKVRTLIVRPDGTIVAREAPEPAEQTATVSTQTVPSVSPATSSDASAQSANSQSAGGQQTASTQTQTPATATSSVGTSSAPANEVAALPPIDDNLRDSGALPLPSGKPAVEQASPATGATQTQAATATGTQSGAPVPATRPSEQPVTIVEAVTERGNLAGSPPAANPGGYMMQISSQPSEAAARASYENLSQRYASIIGGRGVDFQRADIPNRGVFYRVRIPAGSKDDANNLCSRYKAAGGSCFVAR</sequence>
<feature type="compositionally biased region" description="Polar residues" evidence="1">
    <location>
        <begin position="574"/>
        <end position="585"/>
    </location>
</feature>
<dbReference type="GO" id="GO:0042834">
    <property type="term" value="F:peptidoglycan binding"/>
    <property type="evidence" value="ECO:0007669"/>
    <property type="project" value="InterPro"/>
</dbReference>
<evidence type="ECO:0000259" key="3">
    <source>
        <dbReference type="PROSITE" id="PS51724"/>
    </source>
</evidence>
<keyword evidence="2" id="KW-1133">Transmembrane helix</keyword>
<dbReference type="InterPro" id="IPR007730">
    <property type="entry name" value="SPOR-like_dom"/>
</dbReference>
<dbReference type="AlphaFoldDB" id="A0A9X3ZGU0"/>